<evidence type="ECO:0000259" key="6">
    <source>
        <dbReference type="Pfam" id="PF01764"/>
    </source>
</evidence>
<name>A0A8H7CW14_9AGAR</name>
<dbReference type="EMBL" id="JACAZI010000010">
    <property type="protein sequence ID" value="KAF7350096.1"/>
    <property type="molecule type" value="Genomic_DNA"/>
</dbReference>
<feature type="signal peptide" evidence="5">
    <location>
        <begin position="1"/>
        <end position="20"/>
    </location>
</feature>
<proteinExistence type="inferred from homology"/>
<evidence type="ECO:0000256" key="5">
    <source>
        <dbReference type="SAM" id="SignalP"/>
    </source>
</evidence>
<protein>
    <submittedName>
        <fullName evidence="7">Putative feruloyl esterase A</fullName>
    </submittedName>
</protein>
<gene>
    <name evidence="7" type="ORF">MVEN_01311600</name>
</gene>
<dbReference type="Proteomes" id="UP000620124">
    <property type="component" value="Unassembled WGS sequence"/>
</dbReference>
<evidence type="ECO:0000313" key="7">
    <source>
        <dbReference type="EMBL" id="KAF7350096.1"/>
    </source>
</evidence>
<dbReference type="InterPro" id="IPR002921">
    <property type="entry name" value="Fungal_lipase-type"/>
</dbReference>
<dbReference type="Gene3D" id="3.40.50.1820">
    <property type="entry name" value="alpha/beta hydrolase"/>
    <property type="match status" value="1"/>
</dbReference>
<dbReference type="SUPFAM" id="SSF53474">
    <property type="entry name" value="alpha/beta-Hydrolases"/>
    <property type="match status" value="1"/>
</dbReference>
<evidence type="ECO:0000256" key="4">
    <source>
        <dbReference type="ARBA" id="ARBA00048461"/>
    </source>
</evidence>
<comment type="similarity">
    <text evidence="2">Belongs to the AB hydrolase superfamily. Lipase family. Class 3 subfamily.</text>
</comment>
<accession>A0A8H7CW14</accession>
<dbReference type="OrthoDB" id="438440at2759"/>
<dbReference type="Pfam" id="PF01764">
    <property type="entry name" value="Lipase_3"/>
    <property type="match status" value="1"/>
</dbReference>
<dbReference type="GO" id="GO:0006629">
    <property type="term" value="P:lipid metabolic process"/>
    <property type="evidence" value="ECO:0007669"/>
    <property type="project" value="InterPro"/>
</dbReference>
<keyword evidence="8" id="KW-1185">Reference proteome</keyword>
<comment type="caution">
    <text evidence="7">The sequence shown here is derived from an EMBL/GenBank/DDBJ whole genome shotgun (WGS) entry which is preliminary data.</text>
</comment>
<evidence type="ECO:0000313" key="8">
    <source>
        <dbReference type="Proteomes" id="UP000620124"/>
    </source>
</evidence>
<dbReference type="InterPro" id="IPR029058">
    <property type="entry name" value="AB_hydrolase_fold"/>
</dbReference>
<feature type="domain" description="Fungal lipase-type" evidence="6">
    <location>
        <begin position="103"/>
        <end position="239"/>
    </location>
</feature>
<dbReference type="PANTHER" id="PTHR45856">
    <property type="entry name" value="ALPHA/BETA-HYDROLASES SUPERFAMILY PROTEIN"/>
    <property type="match status" value="1"/>
</dbReference>
<evidence type="ECO:0000256" key="3">
    <source>
        <dbReference type="ARBA" id="ARBA00047591"/>
    </source>
</evidence>
<dbReference type="PANTHER" id="PTHR45856:SF24">
    <property type="entry name" value="FUNGAL LIPASE-LIKE DOMAIN-CONTAINING PROTEIN"/>
    <property type="match status" value="1"/>
</dbReference>
<evidence type="ECO:0000256" key="1">
    <source>
        <dbReference type="ARBA" id="ARBA00023157"/>
    </source>
</evidence>
<dbReference type="AlphaFoldDB" id="A0A8H7CW14"/>
<feature type="chain" id="PRO_5034801933" evidence="5">
    <location>
        <begin position="21"/>
        <end position="317"/>
    </location>
</feature>
<dbReference type="InterPro" id="IPR051218">
    <property type="entry name" value="Sec_MonoDiacylglyc_Lipase"/>
</dbReference>
<reference evidence="7" key="1">
    <citation type="submission" date="2020-05" db="EMBL/GenBank/DDBJ databases">
        <title>Mycena genomes resolve the evolution of fungal bioluminescence.</title>
        <authorList>
            <person name="Tsai I.J."/>
        </authorList>
    </citation>
    <scope>NUCLEOTIDE SEQUENCE</scope>
    <source>
        <strain evidence="7">CCC161011</strain>
    </source>
</reference>
<comment type="catalytic activity">
    <reaction evidence="4">
        <text>a monoacylglycerol + H2O = glycerol + a fatty acid + H(+)</text>
        <dbReference type="Rhea" id="RHEA:15245"/>
        <dbReference type="ChEBI" id="CHEBI:15377"/>
        <dbReference type="ChEBI" id="CHEBI:15378"/>
        <dbReference type="ChEBI" id="CHEBI:17408"/>
        <dbReference type="ChEBI" id="CHEBI:17754"/>
        <dbReference type="ChEBI" id="CHEBI:28868"/>
    </reaction>
</comment>
<keyword evidence="1" id="KW-1015">Disulfide bond</keyword>
<keyword evidence="5" id="KW-0732">Signal</keyword>
<comment type="catalytic activity">
    <reaction evidence="3">
        <text>a diacylglycerol + H2O = a monoacylglycerol + a fatty acid + H(+)</text>
        <dbReference type="Rhea" id="RHEA:32731"/>
        <dbReference type="ChEBI" id="CHEBI:15377"/>
        <dbReference type="ChEBI" id="CHEBI:15378"/>
        <dbReference type="ChEBI" id="CHEBI:17408"/>
        <dbReference type="ChEBI" id="CHEBI:18035"/>
        <dbReference type="ChEBI" id="CHEBI:28868"/>
    </reaction>
</comment>
<dbReference type="CDD" id="cd00519">
    <property type="entry name" value="Lipase_3"/>
    <property type="match status" value="1"/>
</dbReference>
<sequence length="317" mass="34998">MNALLLSCLLVALSLSSSFASPVTISQNAISPFPPQEVLSSGPISSLAVSSSLYDNFVLYAKYSSAAYLTPTLCRNPLGSTRIATFSTTHGYISRDDRRREIVVVFRGTLSVKDVKADLKFLQEEFKSPGIPESVRVHRGFLSAYQAVAEDVLAEVKQQLNSFPTYRIVVTGHSLGGAIASLAALSLKIALPDVPLQLYTFGQPRVGNKIFAKHVERTIGVDSIFRTVHRNDGVPTMLPRKVWALGLEYEHFATEYWDNPGWFSWSSPKSVTKCRGGEDPDCSNKHFSKGITLAHPWYFWQSMVGNLLVCPPKARLL</sequence>
<evidence type="ECO:0000256" key="2">
    <source>
        <dbReference type="ARBA" id="ARBA00043996"/>
    </source>
</evidence>
<organism evidence="7 8">
    <name type="scientific">Mycena venus</name>
    <dbReference type="NCBI Taxonomy" id="2733690"/>
    <lineage>
        <taxon>Eukaryota</taxon>
        <taxon>Fungi</taxon>
        <taxon>Dikarya</taxon>
        <taxon>Basidiomycota</taxon>
        <taxon>Agaricomycotina</taxon>
        <taxon>Agaricomycetes</taxon>
        <taxon>Agaricomycetidae</taxon>
        <taxon>Agaricales</taxon>
        <taxon>Marasmiineae</taxon>
        <taxon>Mycenaceae</taxon>
        <taxon>Mycena</taxon>
    </lineage>
</organism>